<proteinExistence type="inferred from homology"/>
<keyword evidence="13" id="KW-1185">Reference proteome</keyword>
<evidence type="ECO:0000313" key="12">
    <source>
        <dbReference type="EMBL" id="XAF52828.1"/>
    </source>
</evidence>
<dbReference type="SUPFAM" id="SSF52540">
    <property type="entry name" value="P-loop containing nucleoside triphosphate hydrolases"/>
    <property type="match status" value="1"/>
</dbReference>
<organism evidence="12 13">
    <name type="scientific">Marinobacter alkaliphilus</name>
    <dbReference type="NCBI Taxonomy" id="254719"/>
    <lineage>
        <taxon>Bacteria</taxon>
        <taxon>Pseudomonadati</taxon>
        <taxon>Pseudomonadota</taxon>
        <taxon>Gammaproteobacteria</taxon>
        <taxon>Pseudomonadales</taxon>
        <taxon>Marinobacteraceae</taxon>
        <taxon>Marinobacter</taxon>
    </lineage>
</organism>
<dbReference type="GO" id="GO:0003887">
    <property type="term" value="F:DNA-directed DNA polymerase activity"/>
    <property type="evidence" value="ECO:0007669"/>
    <property type="project" value="UniProtKB-EC"/>
</dbReference>
<reference evidence="12 13" key="1">
    <citation type="submission" date="2024-04" db="EMBL/GenBank/DDBJ databases">
        <title>Marinobacter sp. SBY-1.</title>
        <authorList>
            <person name="Pan C."/>
        </authorList>
    </citation>
    <scope>NUCLEOTIDE SEQUENCE [LARGE SCALE GENOMIC DNA]</scope>
    <source>
        <strain evidence="12 13">SBY-1</strain>
    </source>
</reference>
<keyword evidence="3 12" id="KW-0808">Transferase</keyword>
<dbReference type="Gene3D" id="1.20.272.10">
    <property type="match status" value="1"/>
</dbReference>
<dbReference type="InterPro" id="IPR008921">
    <property type="entry name" value="DNA_pol3_clamp-load_cplx_C"/>
</dbReference>
<gene>
    <name evidence="12" type="primary">holA</name>
    <name evidence="12" type="ORF">AAGT77_12995</name>
</gene>
<dbReference type="EMBL" id="CP152380">
    <property type="protein sequence ID" value="XAF52828.1"/>
    <property type="molecule type" value="Genomic_DNA"/>
</dbReference>
<evidence type="ECO:0000259" key="11">
    <source>
        <dbReference type="Pfam" id="PF14840"/>
    </source>
</evidence>
<evidence type="ECO:0000256" key="6">
    <source>
        <dbReference type="ARBA" id="ARBA00022932"/>
    </source>
</evidence>
<protein>
    <recommendedName>
        <fullName evidence="2 9">DNA polymerase III subunit delta</fullName>
        <ecNumber evidence="1 9">2.7.7.7</ecNumber>
    </recommendedName>
</protein>
<dbReference type="InterPro" id="IPR005790">
    <property type="entry name" value="DNA_polIII_delta"/>
</dbReference>
<dbReference type="CDD" id="cd18138">
    <property type="entry name" value="HLD_clamp_pol_III_delta"/>
    <property type="match status" value="1"/>
</dbReference>
<evidence type="ECO:0000256" key="9">
    <source>
        <dbReference type="NCBIfam" id="TIGR01128"/>
    </source>
</evidence>
<dbReference type="InterPro" id="IPR010372">
    <property type="entry name" value="DNA_pol3_delta_N"/>
</dbReference>
<evidence type="ECO:0000256" key="5">
    <source>
        <dbReference type="ARBA" id="ARBA00022705"/>
    </source>
</evidence>
<dbReference type="Gene3D" id="3.40.50.300">
    <property type="entry name" value="P-loop containing nucleotide triphosphate hydrolases"/>
    <property type="match status" value="1"/>
</dbReference>
<keyword evidence="4 12" id="KW-0548">Nucleotidyltransferase</keyword>
<dbReference type="InterPro" id="IPR032780">
    <property type="entry name" value="DNA_pol3_delt_C"/>
</dbReference>
<comment type="catalytic activity">
    <reaction evidence="8">
        <text>DNA(n) + a 2'-deoxyribonucleoside 5'-triphosphate = DNA(n+1) + diphosphate</text>
        <dbReference type="Rhea" id="RHEA:22508"/>
        <dbReference type="Rhea" id="RHEA-COMP:17339"/>
        <dbReference type="Rhea" id="RHEA-COMP:17340"/>
        <dbReference type="ChEBI" id="CHEBI:33019"/>
        <dbReference type="ChEBI" id="CHEBI:61560"/>
        <dbReference type="ChEBI" id="CHEBI:173112"/>
        <dbReference type="EC" id="2.7.7.7"/>
    </reaction>
</comment>
<sequence length="341" mass="37496">MKTQPGQLPQLLKKGLAPVYLISGDEPLLVQECCDLIRKTARDSGYQDRLTYHADHQLDWNAVADECNAMSLFAEKRRIEIHLPTGKLGDGRKVLEQVLEQVLEAPPEDVILLLISAKLDAAETKRKWYKALQGCGVHVPVWPVEPDKFAGWLQQRASGQGLSLTRGALGMLTERLEGNLLAASQELDRLALLTAGKTIDEETIEQAVQDSARFNGFELVTELLAGKAAHAGKIIGILQQEGENPLGLLSVLVRDLHIIIELKTALPPGDNPAGFLKKRGVFQPRRASAIQQAARRLNMHQLHRAISLCNATDRSAKGFDSLTPWHHLRDLSAVLAGARPN</sequence>
<evidence type="ECO:0000313" key="13">
    <source>
        <dbReference type="Proteomes" id="UP001445268"/>
    </source>
</evidence>
<dbReference type="Proteomes" id="UP001445268">
    <property type="component" value="Chromosome"/>
</dbReference>
<feature type="domain" description="DNA polymerase III delta N-terminal" evidence="10">
    <location>
        <begin position="20"/>
        <end position="134"/>
    </location>
</feature>
<dbReference type="RefSeq" id="WP_342630835.1">
    <property type="nucleotide sequence ID" value="NZ_CP152380.1"/>
</dbReference>
<dbReference type="Pfam" id="PF06144">
    <property type="entry name" value="DNA_pol3_delta"/>
    <property type="match status" value="1"/>
</dbReference>
<dbReference type="Gene3D" id="1.10.8.60">
    <property type="match status" value="1"/>
</dbReference>
<dbReference type="PANTHER" id="PTHR34388:SF1">
    <property type="entry name" value="DNA POLYMERASE III SUBUNIT DELTA"/>
    <property type="match status" value="1"/>
</dbReference>
<dbReference type="SUPFAM" id="SSF48019">
    <property type="entry name" value="post-AAA+ oligomerization domain-like"/>
    <property type="match status" value="1"/>
</dbReference>
<evidence type="ECO:0000256" key="4">
    <source>
        <dbReference type="ARBA" id="ARBA00022695"/>
    </source>
</evidence>
<evidence type="ECO:0000256" key="8">
    <source>
        <dbReference type="ARBA" id="ARBA00049244"/>
    </source>
</evidence>
<keyword evidence="5" id="KW-0235">DNA replication</keyword>
<dbReference type="InterPro" id="IPR027417">
    <property type="entry name" value="P-loop_NTPase"/>
</dbReference>
<feature type="domain" description="DNA polymerase III subunit delta C-terminal" evidence="11">
    <location>
        <begin position="217"/>
        <end position="337"/>
    </location>
</feature>
<evidence type="ECO:0000256" key="2">
    <source>
        <dbReference type="ARBA" id="ARBA00017703"/>
    </source>
</evidence>
<accession>A0ABZ3E143</accession>
<dbReference type="Pfam" id="PF14840">
    <property type="entry name" value="DNA_pol3_delt_C"/>
    <property type="match status" value="1"/>
</dbReference>
<name>A0ABZ3E143_9GAMM</name>
<dbReference type="PANTHER" id="PTHR34388">
    <property type="entry name" value="DNA POLYMERASE III SUBUNIT DELTA"/>
    <property type="match status" value="1"/>
</dbReference>
<evidence type="ECO:0000256" key="7">
    <source>
        <dbReference type="ARBA" id="ARBA00034754"/>
    </source>
</evidence>
<evidence type="ECO:0000259" key="10">
    <source>
        <dbReference type="Pfam" id="PF06144"/>
    </source>
</evidence>
<evidence type="ECO:0000256" key="3">
    <source>
        <dbReference type="ARBA" id="ARBA00022679"/>
    </source>
</evidence>
<dbReference type="NCBIfam" id="TIGR01128">
    <property type="entry name" value="holA"/>
    <property type="match status" value="1"/>
</dbReference>
<keyword evidence="6" id="KW-0239">DNA-directed DNA polymerase</keyword>
<comment type="similarity">
    <text evidence="7">Belongs to the DNA polymerase HolA subunit family.</text>
</comment>
<evidence type="ECO:0000256" key="1">
    <source>
        <dbReference type="ARBA" id="ARBA00012417"/>
    </source>
</evidence>
<dbReference type="EC" id="2.7.7.7" evidence="1 9"/>